<dbReference type="EMBL" id="JH971391">
    <property type="protein sequence ID" value="EKM78749.1"/>
    <property type="molecule type" value="Genomic_DNA"/>
</dbReference>
<dbReference type="AlphaFoldDB" id="K5VW94"/>
<dbReference type="Proteomes" id="UP000008493">
    <property type="component" value="Unassembled WGS sequence"/>
</dbReference>
<evidence type="ECO:0000313" key="4">
    <source>
        <dbReference type="EMBL" id="EKM78749.1"/>
    </source>
</evidence>
<dbReference type="GeneID" id="18822376"/>
<protein>
    <recommendedName>
        <fullName evidence="3">NAD-dependent epimerase/dehydratase domain-containing protein</fullName>
    </recommendedName>
</protein>
<dbReference type="PANTHER" id="PTHR10366">
    <property type="entry name" value="NAD DEPENDENT EPIMERASE/DEHYDRATASE"/>
    <property type="match status" value="1"/>
</dbReference>
<feature type="domain" description="NAD-dependent epimerase/dehydratase" evidence="3">
    <location>
        <begin position="10"/>
        <end position="268"/>
    </location>
</feature>
<reference evidence="5" key="1">
    <citation type="journal article" date="2012" name="Proc. Natl. Acad. Sci. U.S.A.">
        <title>Genome sequence of the button mushroom Agaricus bisporus reveals mechanisms governing adaptation to a humic-rich ecological niche.</title>
        <authorList>
            <person name="Morin E."/>
            <person name="Kohler A."/>
            <person name="Baker A.R."/>
            <person name="Foulongne-Oriol M."/>
            <person name="Lombard V."/>
            <person name="Nagy L.G."/>
            <person name="Ohm R.A."/>
            <person name="Patyshakuliyeva A."/>
            <person name="Brun A."/>
            <person name="Aerts A.L."/>
            <person name="Bailey A.M."/>
            <person name="Billette C."/>
            <person name="Coutinho P.M."/>
            <person name="Deakin G."/>
            <person name="Doddapaneni H."/>
            <person name="Floudas D."/>
            <person name="Grimwood J."/>
            <person name="Hilden K."/>
            <person name="Kuees U."/>
            <person name="LaButti K.M."/>
            <person name="Lapidus A."/>
            <person name="Lindquist E.A."/>
            <person name="Lucas S.M."/>
            <person name="Murat C."/>
            <person name="Riley R.W."/>
            <person name="Salamov A.A."/>
            <person name="Schmutz J."/>
            <person name="Subramanian V."/>
            <person name="Woesten H.A.B."/>
            <person name="Xu J."/>
            <person name="Eastwood D.C."/>
            <person name="Foster G.D."/>
            <person name="Sonnenberg A.S."/>
            <person name="Cullen D."/>
            <person name="de Vries R.P."/>
            <person name="Lundell T."/>
            <person name="Hibbett D.S."/>
            <person name="Henrissat B."/>
            <person name="Burton K.S."/>
            <person name="Kerrigan R.W."/>
            <person name="Challen M.P."/>
            <person name="Grigoriev I.V."/>
            <person name="Martin F."/>
        </authorList>
    </citation>
    <scope>NUCLEOTIDE SEQUENCE [LARGE SCALE GENOMIC DNA]</scope>
    <source>
        <strain evidence="5">JB137-S8 / ATCC MYA-4627 / FGSC 10392</strain>
    </source>
</reference>
<dbReference type="Pfam" id="PF01370">
    <property type="entry name" value="Epimerase"/>
    <property type="match status" value="1"/>
</dbReference>
<keyword evidence="1" id="KW-0560">Oxidoreductase</keyword>
<evidence type="ECO:0000256" key="2">
    <source>
        <dbReference type="ARBA" id="ARBA00023445"/>
    </source>
</evidence>
<dbReference type="InterPro" id="IPR001509">
    <property type="entry name" value="Epimerase_deHydtase"/>
</dbReference>
<dbReference type="KEGG" id="abp:AGABI1DRAFT107238"/>
<evidence type="ECO:0000259" key="3">
    <source>
        <dbReference type="Pfam" id="PF01370"/>
    </source>
</evidence>
<evidence type="ECO:0000313" key="5">
    <source>
        <dbReference type="Proteomes" id="UP000008493"/>
    </source>
</evidence>
<sequence length="357" mass="39653">MGITTAPSKVLVTGANGYVAMRIVDQLLNAGYSVRGTIRTLDKSKDLRQRFSDFVEAGKLEFAVVEDMGNDGAFDDAVKDVDGVIHTASPVTIIADNPEEVIKPAVSGTLNILESALKFGNKLKRIILTSSTATIFSPVTQPTVLNETHWNTVAVEEVERLGREANSFYKYMTSKVYAEKAFWNFYDAHKTDISWDVSAIIPPYIFGPALNIFKTPSEQNASTKLWWDNVIATPATPESASFAKCWVDVRDLALAHMLALQKPDAGGERLLISAGPFTYQDWIDIASTHRSPLKTHEFPHHKEFGGYLPKGCPDVKRDYLLIYDNAKGLKILGPELKYRTMEETTADILKDYAARGW</sequence>
<keyword evidence="5" id="KW-1185">Reference proteome</keyword>
<name>K5VW94_AGABU</name>
<dbReference type="InParanoid" id="K5VW94"/>
<evidence type="ECO:0000256" key="1">
    <source>
        <dbReference type="ARBA" id="ARBA00023002"/>
    </source>
</evidence>
<dbReference type="PANTHER" id="PTHR10366:SF564">
    <property type="entry name" value="STEROL-4-ALPHA-CARBOXYLATE 3-DEHYDROGENASE, DECARBOXYLATING"/>
    <property type="match status" value="1"/>
</dbReference>
<dbReference type="HOGENOM" id="CLU_007383_9_2_1"/>
<comment type="similarity">
    <text evidence="2">Belongs to the NAD(P)-dependent epimerase/dehydratase family. Dihydroflavonol-4-reductase subfamily.</text>
</comment>
<dbReference type="Gene3D" id="3.40.50.720">
    <property type="entry name" value="NAD(P)-binding Rossmann-like Domain"/>
    <property type="match status" value="1"/>
</dbReference>
<dbReference type="STRING" id="597362.K5VW94"/>
<accession>K5VW94</accession>
<dbReference type="FunCoup" id="K5VW94">
    <property type="interactions" value="55"/>
</dbReference>
<proteinExistence type="inferred from homology"/>
<dbReference type="OMA" id="YATNEWY"/>
<dbReference type="OrthoDB" id="2735536at2759"/>
<dbReference type="RefSeq" id="XP_007330560.1">
    <property type="nucleotide sequence ID" value="XM_007330498.1"/>
</dbReference>
<dbReference type="GO" id="GO:0016616">
    <property type="term" value="F:oxidoreductase activity, acting on the CH-OH group of donors, NAD or NADP as acceptor"/>
    <property type="evidence" value="ECO:0007669"/>
    <property type="project" value="TreeGrafter"/>
</dbReference>
<dbReference type="SUPFAM" id="SSF51735">
    <property type="entry name" value="NAD(P)-binding Rossmann-fold domains"/>
    <property type="match status" value="1"/>
</dbReference>
<dbReference type="eggNOG" id="KOG1502">
    <property type="taxonomic scope" value="Eukaryota"/>
</dbReference>
<dbReference type="InterPro" id="IPR036291">
    <property type="entry name" value="NAD(P)-bd_dom_sf"/>
</dbReference>
<organism evidence="4 5">
    <name type="scientific">Agaricus bisporus var. burnettii (strain JB137-S8 / ATCC MYA-4627 / FGSC 10392)</name>
    <name type="common">White button mushroom</name>
    <dbReference type="NCBI Taxonomy" id="597362"/>
    <lineage>
        <taxon>Eukaryota</taxon>
        <taxon>Fungi</taxon>
        <taxon>Dikarya</taxon>
        <taxon>Basidiomycota</taxon>
        <taxon>Agaricomycotina</taxon>
        <taxon>Agaricomycetes</taxon>
        <taxon>Agaricomycetidae</taxon>
        <taxon>Agaricales</taxon>
        <taxon>Agaricineae</taxon>
        <taxon>Agaricaceae</taxon>
        <taxon>Agaricus</taxon>
    </lineage>
</organism>
<dbReference type="InterPro" id="IPR050425">
    <property type="entry name" value="NAD(P)_dehydrat-like"/>
</dbReference>
<gene>
    <name evidence="4" type="ORF">AGABI1DRAFT_107238</name>
</gene>